<gene>
    <name evidence="1" type="ORF">PVP_XSN000013</name>
</gene>
<accession>A0AAX3Y3K5</accession>
<evidence type="ECO:0008006" key="3">
    <source>
        <dbReference type="Google" id="ProtNLM"/>
    </source>
</evidence>
<evidence type="ECO:0000313" key="1">
    <source>
        <dbReference type="EMBL" id="WJZ69992.1"/>
    </source>
</evidence>
<reference evidence="1" key="1">
    <citation type="submission" date="2023-04" db="EMBL/GenBank/DDBJ databases">
        <title>Virulent bacteriophage PVP-XSN from an Vibrio parahaemolyticus isolate: Characterization and complete genome sequence.</title>
        <authorList>
            <person name="Qi T."/>
            <person name="Lyu S."/>
            <person name="Liu L."/>
            <person name="Guo Q."/>
            <person name="Shen W."/>
            <person name="Han M."/>
            <person name="Xiong F."/>
            <person name="Lou B."/>
            <person name="Xu H."/>
        </authorList>
    </citation>
    <scope>NUCLEOTIDE SEQUENCE</scope>
</reference>
<protein>
    <recommendedName>
        <fullName evidence="3">Minor tail protein</fullName>
    </recommendedName>
</protein>
<sequence>MTELDLCEAIKAEIENATASLLLEYEDFDEQGEFKRKSPQVVSGYLPPKRSNEVPDFPHVIVRPSNGVTGDNGYTTCTVKLLIGCFSEEYDGYKNCFLVLDELKRAFMEKGTLARKYRFELPFSWEMFDDQPYPEWVIEVESRWSVYTPQEIPDKGVTGYDIHNEEDI</sequence>
<dbReference type="Proteomes" id="UP001431754">
    <property type="component" value="Segment"/>
</dbReference>
<proteinExistence type="predicted"/>
<organism evidence="1 2">
    <name type="scientific">Vibrio phage PVP-XSN</name>
    <dbReference type="NCBI Taxonomy" id="3056214"/>
    <lineage>
        <taxon>Viruses</taxon>
        <taxon>Duplodnaviria</taxon>
        <taxon>Heunggongvirae</taxon>
        <taxon>Uroviricota</taxon>
        <taxon>Caudoviricetes</taxon>
    </lineage>
</organism>
<name>A0AAX3Y3K5_9CAUD</name>
<evidence type="ECO:0000313" key="2">
    <source>
        <dbReference type="Proteomes" id="UP001431754"/>
    </source>
</evidence>
<dbReference type="EMBL" id="OQ851295">
    <property type="protein sequence ID" value="WJZ69992.1"/>
    <property type="molecule type" value="Genomic_DNA"/>
</dbReference>